<dbReference type="InterPro" id="IPR057739">
    <property type="entry name" value="Glyco_hydro_29_N"/>
</dbReference>
<evidence type="ECO:0000256" key="1">
    <source>
        <dbReference type="ARBA" id="ARBA00007951"/>
    </source>
</evidence>
<evidence type="ECO:0000256" key="6">
    <source>
        <dbReference type="SAM" id="SignalP"/>
    </source>
</evidence>
<dbReference type="SMART" id="SM00812">
    <property type="entry name" value="Alpha_L_fucos"/>
    <property type="match status" value="1"/>
</dbReference>
<dbReference type="PANTHER" id="PTHR10030">
    <property type="entry name" value="ALPHA-L-FUCOSIDASE"/>
    <property type="match status" value="1"/>
</dbReference>
<accession>A0ABY7NM68</accession>
<reference evidence="8 9" key="1">
    <citation type="submission" date="2022-12" db="EMBL/GenBank/DDBJ databases">
        <title>Sphingomonas abieness sp. nov., an endophytic bacterium isolated from Abies koreana.</title>
        <authorList>
            <person name="Jiang L."/>
            <person name="Lee J."/>
        </authorList>
    </citation>
    <scope>NUCLEOTIDE SEQUENCE [LARGE SCALE GENOMIC DNA]</scope>
    <source>
        <strain evidence="9">PAMB 00755</strain>
    </source>
</reference>
<proteinExistence type="inferred from homology"/>
<evidence type="ECO:0000259" key="7">
    <source>
        <dbReference type="Pfam" id="PF01120"/>
    </source>
</evidence>
<dbReference type="PANTHER" id="PTHR10030:SF37">
    <property type="entry name" value="ALPHA-L-FUCOSIDASE-RELATED"/>
    <property type="match status" value="1"/>
</dbReference>
<organism evidence="8 9">
    <name type="scientific">Sphingomonas abietis</name>
    <dbReference type="NCBI Taxonomy" id="3012344"/>
    <lineage>
        <taxon>Bacteria</taxon>
        <taxon>Pseudomonadati</taxon>
        <taxon>Pseudomonadota</taxon>
        <taxon>Alphaproteobacteria</taxon>
        <taxon>Sphingomonadales</taxon>
        <taxon>Sphingomonadaceae</taxon>
        <taxon>Sphingomonas</taxon>
    </lineage>
</organism>
<keyword evidence="5" id="KW-0326">Glycosidase</keyword>
<dbReference type="Gene3D" id="3.20.20.80">
    <property type="entry name" value="Glycosidases"/>
    <property type="match status" value="1"/>
</dbReference>
<name>A0ABY7NM68_9SPHN</name>
<protein>
    <recommendedName>
        <fullName evidence="2">alpha-L-fucosidase</fullName>
        <ecNumber evidence="2">3.2.1.51</ecNumber>
    </recommendedName>
</protein>
<feature type="chain" id="PRO_5045504955" description="alpha-L-fucosidase" evidence="6">
    <location>
        <begin position="24"/>
        <end position="542"/>
    </location>
</feature>
<dbReference type="InterPro" id="IPR013780">
    <property type="entry name" value="Glyco_hydro_b"/>
</dbReference>
<evidence type="ECO:0000256" key="3">
    <source>
        <dbReference type="ARBA" id="ARBA00022729"/>
    </source>
</evidence>
<dbReference type="EC" id="3.2.1.51" evidence="2"/>
<dbReference type="Proteomes" id="UP001210865">
    <property type="component" value="Chromosome"/>
</dbReference>
<dbReference type="PROSITE" id="PS51318">
    <property type="entry name" value="TAT"/>
    <property type="match status" value="1"/>
</dbReference>
<evidence type="ECO:0000256" key="5">
    <source>
        <dbReference type="ARBA" id="ARBA00023295"/>
    </source>
</evidence>
<evidence type="ECO:0000313" key="9">
    <source>
        <dbReference type="Proteomes" id="UP001210865"/>
    </source>
</evidence>
<gene>
    <name evidence="8" type="ORF">PBT88_12445</name>
</gene>
<sequence length="542" mass="60069">MLTRRHLLGVGGAALLGAGAARAIGPAAGPVQADWTSLAGAWRTPDWFRDAKFGIWAHWGAQAVPAFGDWYGRLMYVQGDPFYAHHLEHYGHPSRTGFLEIENLWKAEHWEPETLIGLYQKAGARYFTALACHHDNLDTFDSAHHSWNTLRVGPKRDIVGTWEKAARGAGLKFGVSNHSSHSWHWWQTAYGYDAEGPMRGQRYDAYRLRKQDGIGTWWEGLDPQELYNGPYYAPPDGIRAIKAMNDWHAARDGVWMEWAPPGPRGRAYAAQWLARQTDLVAKYRPDLVYFDDYGLPLGQAGIEAAADYYNRAIAWHGTPDVVMTGKQLSPYQRYGIVEDVERGFAADIRPHPWQTDTCIGSWFYDRPLAERHGYKSAKQVVQRLCDVVSKNGSLLLSVPLKADGTHDEDEMQILADLAGWFAANGGGIYGTRPWRMFGEGPNVPPTGMQSEAAMKPYTAQDVRITAGGGGLNLFLLDWPDGEARIACLGRRATGGGTIERVTLNGGDTVAFVQDDDALRVTLPPARPGQFVPGLRIEGRGLA</sequence>
<evidence type="ECO:0000256" key="4">
    <source>
        <dbReference type="ARBA" id="ARBA00022801"/>
    </source>
</evidence>
<dbReference type="InterPro" id="IPR017853">
    <property type="entry name" value="GH"/>
</dbReference>
<dbReference type="InterPro" id="IPR006311">
    <property type="entry name" value="TAT_signal"/>
</dbReference>
<dbReference type="Pfam" id="PF01120">
    <property type="entry name" value="Alpha_L_fucos"/>
    <property type="match status" value="1"/>
</dbReference>
<keyword evidence="3 6" id="KW-0732">Signal</keyword>
<comment type="similarity">
    <text evidence="1">Belongs to the glycosyl hydrolase 29 family.</text>
</comment>
<dbReference type="Gene3D" id="2.60.40.1180">
    <property type="entry name" value="Golgi alpha-mannosidase II"/>
    <property type="match status" value="1"/>
</dbReference>
<keyword evidence="9" id="KW-1185">Reference proteome</keyword>
<evidence type="ECO:0000256" key="2">
    <source>
        <dbReference type="ARBA" id="ARBA00012662"/>
    </source>
</evidence>
<dbReference type="InterPro" id="IPR000933">
    <property type="entry name" value="Glyco_hydro_29"/>
</dbReference>
<keyword evidence="4" id="KW-0378">Hydrolase</keyword>
<dbReference type="RefSeq" id="WP_270075664.1">
    <property type="nucleotide sequence ID" value="NZ_CP115174.1"/>
</dbReference>
<feature type="signal peptide" evidence="6">
    <location>
        <begin position="1"/>
        <end position="23"/>
    </location>
</feature>
<feature type="domain" description="Glycoside hydrolase family 29 N-terminal" evidence="7">
    <location>
        <begin position="27"/>
        <end position="425"/>
    </location>
</feature>
<dbReference type="EMBL" id="CP115174">
    <property type="protein sequence ID" value="WBO21014.1"/>
    <property type="molecule type" value="Genomic_DNA"/>
</dbReference>
<evidence type="ECO:0000313" key="8">
    <source>
        <dbReference type="EMBL" id="WBO21014.1"/>
    </source>
</evidence>
<dbReference type="SUPFAM" id="SSF51445">
    <property type="entry name" value="(Trans)glycosidases"/>
    <property type="match status" value="1"/>
</dbReference>